<evidence type="ECO:0000313" key="2">
    <source>
        <dbReference type="EMBL" id="USW53280.1"/>
    </source>
</evidence>
<feature type="compositionally biased region" description="Basic and acidic residues" evidence="1">
    <location>
        <begin position="80"/>
        <end position="94"/>
    </location>
</feature>
<dbReference type="EMBL" id="CP099422">
    <property type="protein sequence ID" value="USW53280.1"/>
    <property type="molecule type" value="Genomic_DNA"/>
</dbReference>
<protein>
    <submittedName>
        <fullName evidence="2">Uncharacterized protein</fullName>
    </submittedName>
</protein>
<gene>
    <name evidence="2" type="ORF">Slin15195_G065990</name>
</gene>
<dbReference type="AlphaFoldDB" id="A0A9Q9EJQ9"/>
<organism evidence="2 3">
    <name type="scientific">Septoria linicola</name>
    <dbReference type="NCBI Taxonomy" id="215465"/>
    <lineage>
        <taxon>Eukaryota</taxon>
        <taxon>Fungi</taxon>
        <taxon>Dikarya</taxon>
        <taxon>Ascomycota</taxon>
        <taxon>Pezizomycotina</taxon>
        <taxon>Dothideomycetes</taxon>
        <taxon>Dothideomycetidae</taxon>
        <taxon>Mycosphaerellales</taxon>
        <taxon>Mycosphaerellaceae</taxon>
        <taxon>Septoria</taxon>
    </lineage>
</organism>
<feature type="compositionally biased region" description="Basic residues" evidence="1">
    <location>
        <begin position="45"/>
        <end position="54"/>
    </location>
</feature>
<feature type="region of interest" description="Disordered" evidence="1">
    <location>
        <begin position="1"/>
        <end position="94"/>
    </location>
</feature>
<sequence length="236" mass="26600">MVSTRSGRSTQPSVASEKVTNNEAPRQVTAKKSTPSKTAPEKAKPKSPSRKKVPSMKVTSKQTSAKNVTPKKSRFVNARKRTDHDLRHGSKEKERKFGKHLRKWLQLGKQLHVLEKQLAQDEDGRYRNLTKFISRASPLHDAMVTILTDISRLRCGAPSLFKNVKFIDKYVPWNPLVASDAPSGKDEGPGLFGNGPIVHRYDRSRKTAYDVNGKVLWTYEDPEPVISSFCYKLGQK</sequence>
<feature type="compositionally biased region" description="Basic residues" evidence="1">
    <location>
        <begin position="69"/>
        <end position="79"/>
    </location>
</feature>
<keyword evidence="3" id="KW-1185">Reference proteome</keyword>
<feature type="compositionally biased region" description="Polar residues" evidence="1">
    <location>
        <begin position="1"/>
        <end position="24"/>
    </location>
</feature>
<name>A0A9Q9EJQ9_9PEZI</name>
<evidence type="ECO:0000313" key="3">
    <source>
        <dbReference type="Proteomes" id="UP001056384"/>
    </source>
</evidence>
<feature type="compositionally biased region" description="Polar residues" evidence="1">
    <location>
        <begin position="58"/>
        <end position="67"/>
    </location>
</feature>
<proteinExistence type="predicted"/>
<evidence type="ECO:0000256" key="1">
    <source>
        <dbReference type="SAM" id="MobiDB-lite"/>
    </source>
</evidence>
<accession>A0A9Q9EJQ9</accession>
<reference evidence="2" key="1">
    <citation type="submission" date="2022-06" db="EMBL/GenBank/DDBJ databases">
        <title>Complete genome sequences of two strains of the flax pathogen Septoria linicola.</title>
        <authorList>
            <person name="Lapalu N."/>
            <person name="Simon A."/>
            <person name="Demenou B."/>
            <person name="Paumier D."/>
            <person name="Guillot M.-P."/>
            <person name="Gout L."/>
            <person name="Valade R."/>
        </authorList>
    </citation>
    <scope>NUCLEOTIDE SEQUENCE</scope>
    <source>
        <strain evidence="2">SE15195</strain>
    </source>
</reference>
<dbReference type="Proteomes" id="UP001056384">
    <property type="component" value="Chromosome 5"/>
</dbReference>